<dbReference type="Proteomes" id="UP000708208">
    <property type="component" value="Unassembled WGS sequence"/>
</dbReference>
<comment type="caution">
    <text evidence="2">The sequence shown here is derived from an EMBL/GenBank/DDBJ whole genome shotgun (WGS) entry which is preliminary data.</text>
</comment>
<keyword evidence="1" id="KW-0472">Membrane</keyword>
<dbReference type="PANTHER" id="PTHR34153">
    <property type="entry name" value="SI:CH211-262H13.3-RELATED-RELATED"/>
    <property type="match status" value="1"/>
</dbReference>
<proteinExistence type="predicted"/>
<organism evidence="2 3">
    <name type="scientific">Allacma fusca</name>
    <dbReference type="NCBI Taxonomy" id="39272"/>
    <lineage>
        <taxon>Eukaryota</taxon>
        <taxon>Metazoa</taxon>
        <taxon>Ecdysozoa</taxon>
        <taxon>Arthropoda</taxon>
        <taxon>Hexapoda</taxon>
        <taxon>Collembola</taxon>
        <taxon>Symphypleona</taxon>
        <taxon>Sminthuridae</taxon>
        <taxon>Allacma</taxon>
    </lineage>
</organism>
<dbReference type="OrthoDB" id="8859298at2759"/>
<gene>
    <name evidence="2" type="ORF">AFUS01_LOCUS26269</name>
</gene>
<dbReference type="PANTHER" id="PTHR34153:SF2">
    <property type="entry name" value="SI:CH211-262H13.3-RELATED"/>
    <property type="match status" value="1"/>
</dbReference>
<keyword evidence="3" id="KW-1185">Reference proteome</keyword>
<name>A0A8J2KFL8_9HEXA</name>
<accession>A0A8J2KFL8</accession>
<evidence type="ECO:0008006" key="4">
    <source>
        <dbReference type="Google" id="ProtNLM"/>
    </source>
</evidence>
<reference evidence="2" key="1">
    <citation type="submission" date="2021-06" db="EMBL/GenBank/DDBJ databases">
        <authorList>
            <person name="Hodson N. C."/>
            <person name="Mongue J. A."/>
            <person name="Jaron S. K."/>
        </authorList>
    </citation>
    <scope>NUCLEOTIDE SEQUENCE</scope>
</reference>
<evidence type="ECO:0000256" key="1">
    <source>
        <dbReference type="SAM" id="Phobius"/>
    </source>
</evidence>
<dbReference type="EMBL" id="CAJVCH010348101">
    <property type="protein sequence ID" value="CAG7815602.1"/>
    <property type="molecule type" value="Genomic_DNA"/>
</dbReference>
<feature type="transmembrane region" description="Helical" evidence="1">
    <location>
        <begin position="22"/>
        <end position="42"/>
    </location>
</feature>
<keyword evidence="1" id="KW-1133">Transmembrane helix</keyword>
<protein>
    <recommendedName>
        <fullName evidence="4">DUF4806 domain-containing protein</fullName>
    </recommendedName>
</protein>
<sequence>MTLVYWECPTVFAIPISKNVELVMFFNQFLGSICDIIFVFFYQERYLASFGGKDLKKTVNSILSRVISDQLAAVTSFTGKGKGHIEFRKFIAVNQLLTRAARKNTVCKDEREADINSCIMDWLRFASDRITRRSHKKK</sequence>
<evidence type="ECO:0000313" key="3">
    <source>
        <dbReference type="Proteomes" id="UP000708208"/>
    </source>
</evidence>
<keyword evidence="1" id="KW-0812">Transmembrane</keyword>
<dbReference type="AlphaFoldDB" id="A0A8J2KFL8"/>
<evidence type="ECO:0000313" key="2">
    <source>
        <dbReference type="EMBL" id="CAG7815602.1"/>
    </source>
</evidence>